<dbReference type="SUPFAM" id="SSF63446">
    <property type="entry name" value="Type I dockerin domain"/>
    <property type="match status" value="1"/>
</dbReference>
<evidence type="ECO:0008006" key="4">
    <source>
        <dbReference type="Google" id="ProtNLM"/>
    </source>
</evidence>
<keyword evidence="1" id="KW-0472">Membrane</keyword>
<protein>
    <recommendedName>
        <fullName evidence="4">Dockerin domain-containing protein</fullName>
    </recommendedName>
</protein>
<reference evidence="2" key="2">
    <citation type="journal article" date="2021" name="Microbiome">
        <title>Successional dynamics and alternative stable states in a saline activated sludge microbial community over 9 years.</title>
        <authorList>
            <person name="Wang Y."/>
            <person name="Ye J."/>
            <person name="Ju F."/>
            <person name="Liu L."/>
            <person name="Boyd J.A."/>
            <person name="Deng Y."/>
            <person name="Parks D.H."/>
            <person name="Jiang X."/>
            <person name="Yin X."/>
            <person name="Woodcroft B.J."/>
            <person name="Tyson G.W."/>
            <person name="Hugenholtz P."/>
            <person name="Polz M.F."/>
            <person name="Zhang T."/>
        </authorList>
    </citation>
    <scope>NUCLEOTIDE SEQUENCE</scope>
    <source>
        <strain evidence="2">HKST-UBA16</strain>
    </source>
</reference>
<dbReference type="Proteomes" id="UP000748332">
    <property type="component" value="Unassembled WGS sequence"/>
</dbReference>
<sequence>VFAVCVNSHVYAKSSAELYLGKVVSMADSTVEIITNISTDKQLNGYDVEVSFDHELILDSYQAENSCDGQIQVAQTRKDTVTILCLLTPGRVFTGNDSVNLTFVAPENSETVLFSVVKADMTDDDGVSTRDLTVDFKPSNVQFEAPLSVNHDFSTPILVIAGIIVLLAGGSYIYRFTKQRAPTQMRMFDFIGVLSLTFAIAATVLVVGSDNFDLREKAATPEVGITAENGNLKLQDRPLKEEWIQCKKDSDCINVSTGCCLCASSKLAINRKYLEEFNIQYDCNDNIRCTQVYCEPSVSYCYNNFCTLAEAGTKKCSNSNLDPDLNSDGKVSISDYNIFLVRYLDYRFSGKFDAIADLNCDGILSLKDYNTFVLNYLKLRKR</sequence>
<accession>A0A955I1V1</accession>
<organism evidence="2 3">
    <name type="scientific">Candidatus Dojkabacteria bacterium</name>
    <dbReference type="NCBI Taxonomy" id="2099670"/>
    <lineage>
        <taxon>Bacteria</taxon>
        <taxon>Candidatus Dojkabacteria</taxon>
    </lineage>
</organism>
<dbReference type="InterPro" id="IPR018247">
    <property type="entry name" value="EF_Hand_1_Ca_BS"/>
</dbReference>
<evidence type="ECO:0000313" key="3">
    <source>
        <dbReference type="Proteomes" id="UP000748332"/>
    </source>
</evidence>
<dbReference type="EMBL" id="JAGQLM010000074">
    <property type="protein sequence ID" value="MCA9375053.1"/>
    <property type="molecule type" value="Genomic_DNA"/>
</dbReference>
<name>A0A955I1V1_9BACT</name>
<gene>
    <name evidence="2" type="ORF">KC622_01840</name>
</gene>
<reference evidence="2" key="1">
    <citation type="submission" date="2020-04" db="EMBL/GenBank/DDBJ databases">
        <authorList>
            <person name="Zhang T."/>
        </authorList>
    </citation>
    <scope>NUCLEOTIDE SEQUENCE</scope>
    <source>
        <strain evidence="2">HKST-UBA16</strain>
    </source>
</reference>
<comment type="caution">
    <text evidence="2">The sequence shown here is derived from an EMBL/GenBank/DDBJ whole genome shotgun (WGS) entry which is preliminary data.</text>
</comment>
<keyword evidence="1" id="KW-1133">Transmembrane helix</keyword>
<dbReference type="InterPro" id="IPR036439">
    <property type="entry name" value="Dockerin_dom_sf"/>
</dbReference>
<dbReference type="GO" id="GO:0000272">
    <property type="term" value="P:polysaccharide catabolic process"/>
    <property type="evidence" value="ECO:0007669"/>
    <property type="project" value="InterPro"/>
</dbReference>
<feature type="non-terminal residue" evidence="2">
    <location>
        <position position="1"/>
    </location>
</feature>
<proteinExistence type="predicted"/>
<feature type="transmembrane region" description="Helical" evidence="1">
    <location>
        <begin position="153"/>
        <end position="175"/>
    </location>
</feature>
<evidence type="ECO:0000313" key="2">
    <source>
        <dbReference type="EMBL" id="MCA9375053.1"/>
    </source>
</evidence>
<feature type="transmembrane region" description="Helical" evidence="1">
    <location>
        <begin position="187"/>
        <end position="207"/>
    </location>
</feature>
<evidence type="ECO:0000256" key="1">
    <source>
        <dbReference type="SAM" id="Phobius"/>
    </source>
</evidence>
<keyword evidence="1" id="KW-0812">Transmembrane</keyword>
<dbReference type="Gene3D" id="1.10.1330.10">
    <property type="entry name" value="Dockerin domain"/>
    <property type="match status" value="1"/>
</dbReference>
<dbReference type="AlphaFoldDB" id="A0A955I1V1"/>
<dbReference type="PROSITE" id="PS00018">
    <property type="entry name" value="EF_HAND_1"/>
    <property type="match status" value="2"/>
</dbReference>